<dbReference type="AlphaFoldDB" id="A0A1D9FY34"/>
<name>A0A1D9FY34_MOOP1</name>
<dbReference type="Pfam" id="PF08852">
    <property type="entry name" value="DUF1822"/>
    <property type="match status" value="1"/>
</dbReference>
<proteinExistence type="predicted"/>
<evidence type="ECO:0000313" key="2">
    <source>
        <dbReference type="Proteomes" id="UP000176944"/>
    </source>
</evidence>
<dbReference type="EMBL" id="CP017708">
    <property type="protein sequence ID" value="AOY80282.1"/>
    <property type="molecule type" value="Genomic_DNA"/>
</dbReference>
<accession>A0A1D9FY34</accession>
<evidence type="ECO:0000313" key="1">
    <source>
        <dbReference type="EMBL" id="AOY80282.1"/>
    </source>
</evidence>
<protein>
    <submittedName>
        <fullName evidence="1">DUF1822 family protein</fullName>
    </submittedName>
</protein>
<sequence length="444" mass="50721">MTSYSVNSTDLRLVQPECIWLESEQFEQAVQMSNQVISEARQWQTYLNGLGLLSFTQWLEEKLSNILISHNCCSLRQPKYANVIEAVCNLIVGEFKICLLTSESLIDEVVTVPIAAIDLPEFAAHFYVVIEVQEELETAIIRGFIRYDELVNYRQVCNLHPEVDWNYSLPLSLFDPEPNHLLFYLRFLDYAAIELPVTSPNYLPRLSVNQPDLETLETLLDRLQYPEQTLWQTLTWEQGLTILQSPELLDLLYQWQLTSHRTKSLSIRITEVFTILTQKAINTQEWLEGKLDELAQGLGLFIPETITANSSVFRSIDKFDNVINELRYQGMDIPPEPGRSYQDIDLGEIALRLCAVTWPIDSPIPPPKWSLLLILGTQLGTPLPDGFKLQVSNLRSIIHEPVSGLDDPFLFARVEGRSDEKFVVTIIPPDSSAQTLFPYAFDPS</sequence>
<reference evidence="2" key="1">
    <citation type="submission" date="2016-10" db="EMBL/GenBank/DDBJ databases">
        <title>Comparative genomics uncovers the prolific and rare metabolic potential of the cyanobacterial genus Moorea.</title>
        <authorList>
            <person name="Leao T."/>
            <person name="Castelao G."/>
            <person name="Korobeynikov A."/>
            <person name="Monroe E.A."/>
            <person name="Podell S."/>
            <person name="Glukhov E."/>
            <person name="Allen E."/>
            <person name="Gerwick W.H."/>
            <person name="Gerwick L."/>
        </authorList>
    </citation>
    <scope>NUCLEOTIDE SEQUENCE [LARGE SCALE GENOMIC DNA]</scope>
    <source>
        <strain evidence="2">JHB</strain>
    </source>
</reference>
<dbReference type="InterPro" id="IPR014951">
    <property type="entry name" value="DUF1822"/>
</dbReference>
<gene>
    <name evidence="1" type="ORF">BJP36_10470</name>
</gene>
<dbReference type="Proteomes" id="UP000176944">
    <property type="component" value="Chromosome"/>
</dbReference>
<organism evidence="1 2">
    <name type="scientific">Moorena producens (strain JHB)</name>
    <dbReference type="NCBI Taxonomy" id="1454205"/>
    <lineage>
        <taxon>Bacteria</taxon>
        <taxon>Bacillati</taxon>
        <taxon>Cyanobacteriota</taxon>
        <taxon>Cyanophyceae</taxon>
        <taxon>Coleofasciculales</taxon>
        <taxon>Coleofasciculaceae</taxon>
        <taxon>Moorena</taxon>
    </lineage>
</organism>